<dbReference type="PANTHER" id="PTHR46708:SF2">
    <property type="entry name" value="FIBRONECTIN TYPE-III DOMAIN-CONTAINING PROTEIN"/>
    <property type="match status" value="1"/>
</dbReference>
<dbReference type="EMBL" id="CABIJS010000011">
    <property type="protein sequence ID" value="VUZ39033.1"/>
    <property type="molecule type" value="Genomic_DNA"/>
</dbReference>
<dbReference type="AlphaFoldDB" id="A0A564XXR7"/>
<keyword evidence="6" id="KW-1185">Reference proteome</keyword>
<name>A0A564XXR7_HYMDI</name>
<dbReference type="InterPro" id="IPR036116">
    <property type="entry name" value="FN3_sf"/>
</dbReference>
<dbReference type="Pfam" id="PF00041">
    <property type="entry name" value="fn3"/>
    <property type="match status" value="2"/>
</dbReference>
<feature type="domain" description="Fibronectin type-III" evidence="4">
    <location>
        <begin position="142"/>
        <end position="234"/>
    </location>
</feature>
<proteinExistence type="predicted"/>
<keyword evidence="1" id="KW-0677">Repeat</keyword>
<evidence type="ECO:0000259" key="4">
    <source>
        <dbReference type="PROSITE" id="PS50853"/>
    </source>
</evidence>
<gene>
    <name evidence="5" type="ORF">WMSIL1_LOCUS400</name>
</gene>
<protein>
    <recommendedName>
        <fullName evidence="4">Fibronectin type-III domain-containing protein</fullName>
    </recommendedName>
</protein>
<dbReference type="Gene3D" id="2.60.40.10">
    <property type="entry name" value="Immunoglobulins"/>
    <property type="match status" value="3"/>
</dbReference>
<organism evidence="5 6">
    <name type="scientific">Hymenolepis diminuta</name>
    <name type="common">Rat tapeworm</name>
    <dbReference type="NCBI Taxonomy" id="6216"/>
    <lineage>
        <taxon>Eukaryota</taxon>
        <taxon>Metazoa</taxon>
        <taxon>Spiralia</taxon>
        <taxon>Lophotrochozoa</taxon>
        <taxon>Platyhelminthes</taxon>
        <taxon>Cestoda</taxon>
        <taxon>Eucestoda</taxon>
        <taxon>Cyclophyllidea</taxon>
        <taxon>Hymenolepididae</taxon>
        <taxon>Hymenolepis</taxon>
    </lineage>
</organism>
<keyword evidence="2" id="KW-0812">Transmembrane</keyword>
<dbReference type="CDD" id="cd00063">
    <property type="entry name" value="FN3"/>
    <property type="match status" value="3"/>
</dbReference>
<accession>A0A564XXR7</accession>
<feature type="chain" id="PRO_5022128401" description="Fibronectin type-III domain-containing protein" evidence="3">
    <location>
        <begin position="26"/>
        <end position="526"/>
    </location>
</feature>
<dbReference type="Proteomes" id="UP000321570">
    <property type="component" value="Unassembled WGS sequence"/>
</dbReference>
<evidence type="ECO:0000256" key="2">
    <source>
        <dbReference type="SAM" id="Phobius"/>
    </source>
</evidence>
<dbReference type="SUPFAM" id="SSF49265">
    <property type="entry name" value="Fibronectin type III"/>
    <property type="match status" value="2"/>
</dbReference>
<evidence type="ECO:0000256" key="1">
    <source>
        <dbReference type="ARBA" id="ARBA00022737"/>
    </source>
</evidence>
<dbReference type="SMART" id="SM00060">
    <property type="entry name" value="FN3"/>
    <property type="match status" value="3"/>
</dbReference>
<dbReference type="InterPro" id="IPR003961">
    <property type="entry name" value="FN3_dom"/>
</dbReference>
<keyword evidence="2" id="KW-1133">Transmembrane helix</keyword>
<evidence type="ECO:0000313" key="5">
    <source>
        <dbReference type="EMBL" id="VUZ39033.1"/>
    </source>
</evidence>
<sequence>MTYITSDLLRTIRLFILLFVVVSESSTLFSTEISDLISGYNNTQTVIKDLKVTEVKDTSAKFSWVVNSVSNEWKNTTIYVFPDKNLTTNPVSGCHVTDENAEQTCTAENLFSNTRYSSLCVVFEKSANVSLARIDFQTTPQKPHNLKVSSRTDISISVSWEIPENEVTTSPIRYIVKATGADQECASEESKSCKIMSLTPNTAYDLTIEACSVDNLSLCSEKSGIVKGFTTPAAVQDLQVDNVGSRKAIFSWSDIPNGSGELKNLTVYVFSRGSSKNETVNKCYVIGSNINSMRTCTAMALSPNVQYSATAVICSNDDYGCSVDSNAVDFQTAPPAPVQITAGAIGTKYIEVRWTPALIQGFDGYQVVAIPLSGNPQAKPQTCNAAASEKSCVIRNLQSATRYTITVVAYIKTSDGKTLYGDTILFLNLRTDVETYFRNIIAVFILIPLFILLTFLILFALRNRIPALHRLFNRKLEVDIVPGPMTTISFNDAKALDQQFQLDFLENPQDLPPTSNQVKKFSTELI</sequence>
<evidence type="ECO:0000256" key="3">
    <source>
        <dbReference type="SAM" id="SignalP"/>
    </source>
</evidence>
<dbReference type="InterPro" id="IPR013783">
    <property type="entry name" value="Ig-like_fold"/>
</dbReference>
<reference evidence="5 6" key="1">
    <citation type="submission" date="2019-07" db="EMBL/GenBank/DDBJ databases">
        <authorList>
            <person name="Jastrzebski P J."/>
            <person name="Paukszto L."/>
            <person name="Jastrzebski P J."/>
        </authorList>
    </citation>
    <scope>NUCLEOTIDE SEQUENCE [LARGE SCALE GENOMIC DNA]</scope>
    <source>
        <strain evidence="5 6">WMS-il1</strain>
    </source>
</reference>
<dbReference type="InterPro" id="IPR050991">
    <property type="entry name" value="ECM_Regulatory_Proteins"/>
</dbReference>
<keyword evidence="3" id="KW-0732">Signal</keyword>
<feature type="signal peptide" evidence="3">
    <location>
        <begin position="1"/>
        <end position="25"/>
    </location>
</feature>
<dbReference type="PANTHER" id="PTHR46708">
    <property type="entry name" value="TENASCIN"/>
    <property type="match status" value="1"/>
</dbReference>
<keyword evidence="2" id="KW-0472">Membrane</keyword>
<dbReference type="PROSITE" id="PS50853">
    <property type="entry name" value="FN3"/>
    <property type="match status" value="2"/>
</dbReference>
<feature type="transmembrane region" description="Helical" evidence="2">
    <location>
        <begin position="440"/>
        <end position="461"/>
    </location>
</feature>
<feature type="domain" description="Fibronectin type-III" evidence="4">
    <location>
        <begin position="334"/>
        <end position="434"/>
    </location>
</feature>
<evidence type="ECO:0000313" key="6">
    <source>
        <dbReference type="Proteomes" id="UP000321570"/>
    </source>
</evidence>